<dbReference type="GO" id="GO:0004748">
    <property type="term" value="F:ribonucleoside-diphosphate reductase activity, thioredoxin disulfide as acceptor"/>
    <property type="evidence" value="ECO:0007669"/>
    <property type="project" value="UniProtKB-EC"/>
</dbReference>
<dbReference type="PANTHER" id="PTHR11573">
    <property type="entry name" value="RIBONUCLEOSIDE-DIPHOSPHATE REDUCTASE LARGE CHAIN"/>
    <property type="match status" value="1"/>
</dbReference>
<feature type="domain" description="Ribonucleotide reductase large subunit C-terminal" evidence="2">
    <location>
        <begin position="102"/>
        <end position="221"/>
    </location>
</feature>
<dbReference type="GO" id="GO:0005524">
    <property type="term" value="F:ATP binding"/>
    <property type="evidence" value="ECO:0007669"/>
    <property type="project" value="TreeGrafter"/>
</dbReference>
<evidence type="ECO:0000256" key="1">
    <source>
        <dbReference type="ARBA" id="ARBA00010406"/>
    </source>
</evidence>
<organism evidence="3 4">
    <name type="scientific">Candidatus Pseudobacter hemicellulosilyticus</name>
    <dbReference type="NCBI Taxonomy" id="3121375"/>
    <lineage>
        <taxon>Bacteria</taxon>
        <taxon>Pseudomonadati</taxon>
        <taxon>Bacteroidota</taxon>
        <taxon>Chitinophagia</taxon>
        <taxon>Chitinophagales</taxon>
        <taxon>Chitinophagaceae</taxon>
        <taxon>Pseudobacter</taxon>
    </lineage>
</organism>
<gene>
    <name evidence="3" type="ORF">P0Y53_17405</name>
</gene>
<dbReference type="InterPro" id="IPR013350">
    <property type="entry name" value="RNR_alpha"/>
</dbReference>
<name>A0AAJ6BGL4_9BACT</name>
<evidence type="ECO:0000259" key="2">
    <source>
        <dbReference type="Pfam" id="PF02867"/>
    </source>
</evidence>
<dbReference type="GO" id="GO:0009263">
    <property type="term" value="P:deoxyribonucleotide biosynthetic process"/>
    <property type="evidence" value="ECO:0007669"/>
    <property type="project" value="TreeGrafter"/>
</dbReference>
<dbReference type="InterPro" id="IPR039718">
    <property type="entry name" value="Rrm1"/>
</dbReference>
<dbReference type="EMBL" id="CP119311">
    <property type="protein sequence ID" value="WEK34266.1"/>
    <property type="molecule type" value="Genomic_DNA"/>
</dbReference>
<dbReference type="AlphaFoldDB" id="A0AAJ6BGL4"/>
<dbReference type="GO" id="GO:0005971">
    <property type="term" value="C:ribonucleoside-diphosphate reductase complex"/>
    <property type="evidence" value="ECO:0007669"/>
    <property type="project" value="TreeGrafter"/>
</dbReference>
<dbReference type="Proteomes" id="UP001220610">
    <property type="component" value="Chromosome"/>
</dbReference>
<reference evidence="3" key="1">
    <citation type="submission" date="2023-03" db="EMBL/GenBank/DDBJ databases">
        <title>Andean soil-derived lignocellulolytic bacterial consortium as a source of novel taxa and putative plastic-active enzymes.</title>
        <authorList>
            <person name="Diaz-Garcia L."/>
            <person name="Chuvochina M."/>
            <person name="Feuerriegel G."/>
            <person name="Bunk B."/>
            <person name="Sproer C."/>
            <person name="Streit W.R."/>
            <person name="Rodriguez L.M."/>
            <person name="Overmann J."/>
            <person name="Jimenez D.J."/>
        </authorList>
    </citation>
    <scope>NUCLEOTIDE SEQUENCE</scope>
    <source>
        <strain evidence="3">MAG 7</strain>
    </source>
</reference>
<dbReference type="NCBIfam" id="TIGR02510">
    <property type="entry name" value="NrdE-prime"/>
    <property type="match status" value="1"/>
</dbReference>
<dbReference type="PANTHER" id="PTHR11573:SF6">
    <property type="entry name" value="RIBONUCLEOSIDE-DIPHOSPHATE REDUCTASE LARGE SUBUNIT"/>
    <property type="match status" value="1"/>
</dbReference>
<feature type="domain" description="Ribonucleotide reductase large subunit C-terminal" evidence="2">
    <location>
        <begin position="225"/>
        <end position="394"/>
    </location>
</feature>
<evidence type="ECO:0000313" key="3">
    <source>
        <dbReference type="EMBL" id="WEK34266.1"/>
    </source>
</evidence>
<keyword evidence="3" id="KW-0560">Oxidoreductase</keyword>
<dbReference type="Pfam" id="PF02867">
    <property type="entry name" value="Ribonuc_red_lgC"/>
    <property type="match status" value="3"/>
</dbReference>
<protein>
    <submittedName>
        <fullName evidence="3">Ribonucleoside-diphosphate reductase subunit alpha</fullName>
        <ecNumber evidence="3">1.17.4.1</ecNumber>
    </submittedName>
</protein>
<dbReference type="EC" id="1.17.4.1" evidence="3"/>
<dbReference type="SUPFAM" id="SSF51998">
    <property type="entry name" value="PFL-like glycyl radical enzymes"/>
    <property type="match status" value="1"/>
</dbReference>
<dbReference type="PRINTS" id="PR01183">
    <property type="entry name" value="RIBORDTASEM1"/>
</dbReference>
<feature type="domain" description="Ribonucleotide reductase large subunit C-terminal" evidence="2">
    <location>
        <begin position="399"/>
        <end position="550"/>
    </location>
</feature>
<dbReference type="Gene3D" id="3.20.70.20">
    <property type="match status" value="1"/>
</dbReference>
<accession>A0AAJ6BGL4</accession>
<dbReference type="NCBIfam" id="NF006577">
    <property type="entry name" value="PRK09102.1"/>
    <property type="match status" value="1"/>
</dbReference>
<evidence type="ECO:0000313" key="4">
    <source>
        <dbReference type="Proteomes" id="UP001220610"/>
    </source>
</evidence>
<comment type="similarity">
    <text evidence="1">Belongs to the ribonucleoside diphosphate reductase large chain family.</text>
</comment>
<dbReference type="InterPro" id="IPR000788">
    <property type="entry name" value="RNR_lg_C"/>
</dbReference>
<sequence>MTTLFETTTNPVAEQLPDIAGKYAQEKLWWKNEESEQILNRGYLLKGETVEGAIERICSAAAQRLYKPELKDAFKEMVERGWMSLSSPIWANMGTERGLPISCFNVHVPDHIEGITHKLGEVIMQTKLGGGTSAYFGALRERGSAVTDNGKSSGAVSFMRLFDTAMDTISQGGVRRGAFAAYMDIDHGDIEEFLSIKDIGHPIQNLFYGVCVPDYWMQDMIDGDMKKRQVWAKVLESRQQKGLPYIFFTDNVNRNKPQVYKDKNLTIHASNLCSEIMLPSTIDESFICCLSSMNLELYDEWKDTNAVKLAVFFLDAVLQEFIVKTEGNFYLEAANRFAKRHRALGLGVLGWHSYLQKNMIPFEGLRAKQLTASIFKDINEKAIKASKDLAWIYGEPDLLKGYGRRNTTLLAIAPTTSSSAILGQSSPGIEPFSSNYFKAGLSKGNFMRKNKYLKELLINKGIDNEDTWRSIMLNHGSVQHLKELNEVEKDVFKTFKEISQLEIVQQASIRQEYVDQSQSLNLNIPSDLPVKEVNKLLIEAWKLGVKTLYYQRSQSVSKEMVTSLVSCKSCEA</sequence>
<proteinExistence type="inferred from homology"/>